<feature type="domain" description="Amino acid permease/ SLC12A" evidence="9">
    <location>
        <begin position="15"/>
        <end position="443"/>
    </location>
</feature>
<dbReference type="PIRSF" id="PIRSF006060">
    <property type="entry name" value="AA_transporter"/>
    <property type="match status" value="1"/>
</dbReference>
<dbReference type="Proteomes" id="UP000295606">
    <property type="component" value="Unassembled WGS sequence"/>
</dbReference>
<feature type="transmembrane region" description="Helical" evidence="8">
    <location>
        <begin position="196"/>
        <end position="215"/>
    </location>
</feature>
<dbReference type="EMBL" id="SMOD01000039">
    <property type="protein sequence ID" value="TDG03530.1"/>
    <property type="molecule type" value="Genomic_DNA"/>
</dbReference>
<feature type="transmembrane region" description="Helical" evidence="8">
    <location>
        <begin position="398"/>
        <end position="421"/>
    </location>
</feature>
<sequence>MRQDKSLHRGLEERHLRLMALGTAIGVGLFLGSANAIHTAGPAILVSYLIAGAAIFVIMRALGEMAVAKPVAGSFSRYAQDEIGPLAGYLVGWTYWLTALAAAMCETAAVGIYMSLWFPNVAPWIWALAALLSVGVVNFLAVKAFGELEFWFALVKVVTIILVIVTGIGMIFIGIGNGGVPTGISNLWRHNGFMPNGIKGVLMALPMVMFAYQGIEMLGVTAGEAKNPEKTLSRAVNAVFLRVLVFYVGALFVIMAIFPWDQLGTHGSPFVMTFDKLGIRSAAGIVNFVVLTAALSSCNSNLYGMGRLAYNLAQQGQAPRICGKVLQNGVPGPAIWLSVICLFAGILLNYLAPKQVFVWLTSISTFGAIWTWGTILVSHDRFRRRTAAARTAAQKSSAIIFPFGSYATGLFLTAVFGFIGYFPETRIAAIVGPIWIAVLVAAYYGFGHHRQVGRLSVGAGGQLQ</sequence>
<evidence type="ECO:0000256" key="6">
    <source>
        <dbReference type="ARBA" id="ARBA00022989"/>
    </source>
</evidence>
<dbReference type="RefSeq" id="WP_133188170.1">
    <property type="nucleotide sequence ID" value="NZ_SMOD01000039.1"/>
</dbReference>
<feature type="transmembrane region" description="Helical" evidence="8">
    <location>
        <begin position="235"/>
        <end position="258"/>
    </location>
</feature>
<dbReference type="FunFam" id="1.20.1740.10:FF:000001">
    <property type="entry name" value="Amino acid permease"/>
    <property type="match status" value="1"/>
</dbReference>
<keyword evidence="2" id="KW-0813">Transport</keyword>
<dbReference type="PANTHER" id="PTHR43495">
    <property type="entry name" value="GABA PERMEASE"/>
    <property type="match status" value="1"/>
</dbReference>
<gene>
    <name evidence="10" type="ORF">E1N52_34115</name>
</gene>
<feature type="transmembrane region" description="Helical" evidence="8">
    <location>
        <begin position="427"/>
        <end position="446"/>
    </location>
</feature>
<dbReference type="AlphaFoldDB" id="A0A4R5L770"/>
<dbReference type="GO" id="GO:0005886">
    <property type="term" value="C:plasma membrane"/>
    <property type="evidence" value="ECO:0007669"/>
    <property type="project" value="UniProtKB-SubCell"/>
</dbReference>
<feature type="transmembrane region" description="Helical" evidence="8">
    <location>
        <begin position="124"/>
        <end position="142"/>
    </location>
</feature>
<keyword evidence="5" id="KW-0029">Amino-acid transport</keyword>
<feature type="transmembrane region" description="Helical" evidence="8">
    <location>
        <begin position="357"/>
        <end position="377"/>
    </location>
</feature>
<dbReference type="GO" id="GO:0006865">
    <property type="term" value="P:amino acid transport"/>
    <property type="evidence" value="ECO:0007669"/>
    <property type="project" value="UniProtKB-KW"/>
</dbReference>
<evidence type="ECO:0000256" key="3">
    <source>
        <dbReference type="ARBA" id="ARBA00022475"/>
    </source>
</evidence>
<reference evidence="10 11" key="1">
    <citation type="submission" date="2019-03" db="EMBL/GenBank/DDBJ databases">
        <title>Paraburkholderia sp. isolated from native Mimosa gymnas in Guartela State Park, Brazil.</title>
        <authorList>
            <person name="Paulitsch F."/>
            <person name="Hungria M."/>
            <person name="Delamuta J.R.M."/>
            <person name="Ribeiro R.A."/>
            <person name="Dall'Agnol R."/>
            <person name="Silva J.S.B."/>
        </authorList>
    </citation>
    <scope>NUCLEOTIDE SEQUENCE [LARGE SCALE GENOMIC DNA]</scope>
    <source>
        <strain evidence="10 11">CNPSo 3008</strain>
    </source>
</reference>
<dbReference type="GO" id="GO:0055085">
    <property type="term" value="P:transmembrane transport"/>
    <property type="evidence" value="ECO:0007669"/>
    <property type="project" value="InterPro"/>
</dbReference>
<evidence type="ECO:0000256" key="4">
    <source>
        <dbReference type="ARBA" id="ARBA00022692"/>
    </source>
</evidence>
<feature type="transmembrane region" description="Helical" evidence="8">
    <location>
        <begin position="16"/>
        <end position="37"/>
    </location>
</feature>
<evidence type="ECO:0000256" key="8">
    <source>
        <dbReference type="SAM" id="Phobius"/>
    </source>
</evidence>
<comment type="subcellular location">
    <subcellularLocation>
        <location evidence="1">Cell membrane</location>
        <topology evidence="1">Multi-pass membrane protein</topology>
    </subcellularLocation>
</comment>
<keyword evidence="4 8" id="KW-0812">Transmembrane</keyword>
<evidence type="ECO:0000313" key="11">
    <source>
        <dbReference type="Proteomes" id="UP000295606"/>
    </source>
</evidence>
<dbReference type="Pfam" id="PF00324">
    <property type="entry name" value="AA_permease"/>
    <property type="match status" value="1"/>
</dbReference>
<dbReference type="InterPro" id="IPR004841">
    <property type="entry name" value="AA-permease/SLC12A_dom"/>
</dbReference>
<keyword evidence="3" id="KW-1003">Cell membrane</keyword>
<dbReference type="PROSITE" id="PS00218">
    <property type="entry name" value="AMINO_ACID_PERMEASE_1"/>
    <property type="match status" value="1"/>
</dbReference>
<proteinExistence type="predicted"/>
<dbReference type="PANTHER" id="PTHR43495:SF6">
    <property type="entry name" value="THREONINE_SERINE TRANSPORTER YBXG-RELATED"/>
    <property type="match status" value="1"/>
</dbReference>
<evidence type="ECO:0000256" key="7">
    <source>
        <dbReference type="ARBA" id="ARBA00023136"/>
    </source>
</evidence>
<accession>A0A4R5L770</accession>
<evidence type="ECO:0000313" key="10">
    <source>
        <dbReference type="EMBL" id="TDG03530.1"/>
    </source>
</evidence>
<evidence type="ECO:0000256" key="5">
    <source>
        <dbReference type="ARBA" id="ARBA00022970"/>
    </source>
</evidence>
<comment type="caution">
    <text evidence="10">The sequence shown here is derived from an EMBL/GenBank/DDBJ whole genome shotgun (WGS) entry which is preliminary data.</text>
</comment>
<keyword evidence="6 8" id="KW-1133">Transmembrane helix</keyword>
<feature type="transmembrane region" description="Helical" evidence="8">
    <location>
        <begin position="43"/>
        <end position="62"/>
    </location>
</feature>
<evidence type="ECO:0000256" key="1">
    <source>
        <dbReference type="ARBA" id="ARBA00004651"/>
    </source>
</evidence>
<dbReference type="OrthoDB" id="5442866at2"/>
<feature type="transmembrane region" description="Helical" evidence="8">
    <location>
        <begin position="278"/>
        <end position="298"/>
    </location>
</feature>
<dbReference type="Gene3D" id="1.20.1740.10">
    <property type="entry name" value="Amino acid/polyamine transporter I"/>
    <property type="match status" value="1"/>
</dbReference>
<feature type="transmembrane region" description="Helical" evidence="8">
    <location>
        <begin position="154"/>
        <end position="176"/>
    </location>
</feature>
<dbReference type="InterPro" id="IPR004840">
    <property type="entry name" value="Amino_acid_permease_CS"/>
</dbReference>
<protein>
    <submittedName>
        <fullName evidence="10">Amino acid permease</fullName>
    </submittedName>
</protein>
<evidence type="ECO:0000259" key="9">
    <source>
        <dbReference type="Pfam" id="PF00324"/>
    </source>
</evidence>
<name>A0A4R5L770_9BURK</name>
<organism evidence="10 11">
    <name type="scientific">Paraburkholderia guartelaensis</name>
    <dbReference type="NCBI Taxonomy" id="2546446"/>
    <lineage>
        <taxon>Bacteria</taxon>
        <taxon>Pseudomonadati</taxon>
        <taxon>Pseudomonadota</taxon>
        <taxon>Betaproteobacteria</taxon>
        <taxon>Burkholderiales</taxon>
        <taxon>Burkholderiaceae</taxon>
        <taxon>Paraburkholderia</taxon>
    </lineage>
</organism>
<feature type="transmembrane region" description="Helical" evidence="8">
    <location>
        <begin position="83"/>
        <end position="104"/>
    </location>
</feature>
<feature type="transmembrane region" description="Helical" evidence="8">
    <location>
        <begin position="334"/>
        <end position="351"/>
    </location>
</feature>
<keyword evidence="7 8" id="KW-0472">Membrane</keyword>
<evidence type="ECO:0000256" key="2">
    <source>
        <dbReference type="ARBA" id="ARBA00022448"/>
    </source>
</evidence>